<dbReference type="SUPFAM" id="SSF49899">
    <property type="entry name" value="Concanavalin A-like lectins/glucanases"/>
    <property type="match status" value="1"/>
</dbReference>
<evidence type="ECO:0000313" key="6">
    <source>
        <dbReference type="EMBL" id="KAK1886155.1"/>
    </source>
</evidence>
<dbReference type="GO" id="GO:0019901">
    <property type="term" value="F:protein kinase binding"/>
    <property type="evidence" value="ECO:0007669"/>
    <property type="project" value="TreeGrafter"/>
</dbReference>
<feature type="compositionally biased region" description="Polar residues" evidence="2">
    <location>
        <begin position="1681"/>
        <end position="1691"/>
    </location>
</feature>
<protein>
    <submittedName>
        <fullName evidence="6">Lipopolysaccharide-responsive and beige-like anchor protein</fullName>
    </submittedName>
</protein>
<feature type="compositionally biased region" description="Basic and acidic residues" evidence="2">
    <location>
        <begin position="952"/>
        <end position="967"/>
    </location>
</feature>
<keyword evidence="1" id="KW-0853">WD repeat</keyword>
<dbReference type="InterPro" id="IPR050865">
    <property type="entry name" value="BEACH_Domain"/>
</dbReference>
<evidence type="ECO:0000259" key="3">
    <source>
        <dbReference type="Pfam" id="PF06469"/>
    </source>
</evidence>
<dbReference type="GO" id="GO:0005829">
    <property type="term" value="C:cytosol"/>
    <property type="evidence" value="ECO:0007669"/>
    <property type="project" value="TreeGrafter"/>
</dbReference>
<dbReference type="InterPro" id="IPR046852">
    <property type="entry name" value="Neurobeachin_a-sol"/>
</dbReference>
<dbReference type="SUPFAM" id="SSF48371">
    <property type="entry name" value="ARM repeat"/>
    <property type="match status" value="1"/>
</dbReference>
<dbReference type="Pfam" id="PF15787">
    <property type="entry name" value="DUF4704"/>
    <property type="match status" value="1"/>
</dbReference>
<feature type="domain" description="DUF1088" evidence="3">
    <location>
        <begin position="1847"/>
        <end position="1939"/>
    </location>
</feature>
<dbReference type="Pfam" id="PF20425">
    <property type="entry name" value="Neurobeachin"/>
    <property type="match status" value="1"/>
</dbReference>
<dbReference type="GO" id="GO:0008104">
    <property type="term" value="P:intracellular protein localization"/>
    <property type="evidence" value="ECO:0007669"/>
    <property type="project" value="TreeGrafter"/>
</dbReference>
<reference evidence="6" key="1">
    <citation type="submission" date="2023-04" db="EMBL/GenBank/DDBJ databases">
        <title>Chromosome-level genome of Chaenocephalus aceratus.</title>
        <authorList>
            <person name="Park H."/>
        </authorList>
    </citation>
    <scope>NUCLEOTIDE SEQUENCE</scope>
    <source>
        <strain evidence="6">DE</strain>
        <tissue evidence="6">Muscle</tissue>
    </source>
</reference>
<dbReference type="InterPro" id="IPR010508">
    <property type="entry name" value="NBEA-like_DUF1088"/>
</dbReference>
<feature type="compositionally biased region" description="Basic and acidic residues" evidence="2">
    <location>
        <begin position="1116"/>
        <end position="1145"/>
    </location>
</feature>
<feature type="region of interest" description="Disordered" evidence="2">
    <location>
        <begin position="1501"/>
        <end position="1525"/>
    </location>
</feature>
<dbReference type="Gene3D" id="2.60.120.200">
    <property type="match status" value="1"/>
</dbReference>
<dbReference type="InterPro" id="IPR011989">
    <property type="entry name" value="ARM-like"/>
</dbReference>
<feature type="region of interest" description="Disordered" evidence="2">
    <location>
        <begin position="1678"/>
        <end position="1715"/>
    </location>
</feature>
<feature type="compositionally biased region" description="Basic and acidic residues" evidence="2">
    <location>
        <begin position="927"/>
        <end position="938"/>
    </location>
</feature>
<sequence>MNFIIQEPESIVCMVELLDKCEPTCQAEIWSIFTAILKKSVRNLQACTDVGLIQLVLHRISTTDSMIADLLVDMLGVLASYSITVKELKLFFSKLQGGEGPPRHAVKLLSVLKYMAHRNGPDSFFSFPGKNAAAIALPPIAKWPYQNGFTFHTWLRMDPLNNINVDKDKPYLYCFRTNKGMGYSAHFVGGCLIVTSLKSKGKGFQHCVKYDFKPQKWYMVTLVHVYNRWKNSEISCFVNGELASFGDIAWFVNTSDTFDKCFLGSSETADVNRVFCGQMGAVYLFGEALSAAQILAIYQLGPGYQGTFKYKAESDLLFAEHHKTLLYDGKLSSSIAFAYNPRATDAQLCLESSPKDNASIFVHSPHALMLQDVKAVVTHSVQSGIHSIGGVQVLFPLFAQLDYCQPSSHELDTSVCCTLLSFVMELLKNSVAMQEQVLACKGFLVIGYTLEKSSKVHVTRPVLDIALAFSRYLSNLQNGILLLKQLCDHILFNPAIWIHAPAKVQLTLYTYLATEFISTVTIYNTIRRVGTVLQVMHTLKYYYWVINPQDRSGVVPKGMDGPRPNQKEILSLRAFLLLFVKQLIMKDHGVKEDELQSILNYLLTMHEDDNLMDVLQLLVAVMSEQPGSMVQAFDQRNGIRVIYKLLASKSEGIRVQTLKVMGYFLKHLPPKRKPEVMMSHGLFSLLTERLMLHSGKFTMTTYNVLFEILTEQICTQVIHKQHPDPDSTVKILNPQILKVIAALLKASPPSPESMEVRKVFLSDMIKLFNNSRENRRSLLQCSVWQEWMLSLCYIHPQNSEEQKITEMVYAIFRILLYHAIKYEWGGWRVWVDTLSITHSKVTFEQHKENLSHMFRQYQHQESTGSMSSIRTISGVSQRSDTMECVNGTPAEETAPSTVIELTVDELSHKSPDTASGSQLPPVHQRLLREDGSGDEGKETVTQTDDKEEQSDETNKEEQETSTDKSSDDLQTSVSEADDTDATEGVRDSATPSASDDAQTSATDDEKSEPIKGESSTSTPEDSLNEADTEVPEVSEQDDNKDQTSPESAACLENSVQGGDSVFNEDLADMSSVSDQIPPSDADDSQEESSYASAVAGEEGEVRQKEEAKDDDDEGKEDNQEGQEIKTDEDSDDKQESETEAPKDDQSSSITVPATPDQQPSDTTPTSTAQEVAAASDPPSPSQPLETTSTTEEETLPAPTDSSAATSTSDAQNTADPVSKTKEIKIARLDVSNVALDTERLELKETSTTETSQEFRWSHMHQRLLADLLFSIETDVQMWRSHSTKTILDFVNSSENVVFVHNSIHIISQVVDNLIMACGGILPLLSAATSSSHELENIEPSQGLTVEASVTFLHRLINLVDVLIFASSLTFTEIEAEKNMSSGGILRQCLRLVCAMAVRNCLECQQAQCSHGAEASARSYTAMPNMGAAMSAAAQSPVDAVTGGMSPVRDLDRLLQDMDINRLRAVVFRDIEDSKQAQFLALAVVYFISVLMVSKYRDILEPQNERKRPQRSQSSRSTDSGAISGGLEVENGVSLRRYDSGIGDDHTSTAASEADLSSSGVTHGPDAISEALSTLSSEVRPSLPTDSKGKNVKDILRSLVSAPADDMMVDPSLLPPTFLGSVGDVARDSSRQFRSFDRSVVVAPKKTGMAPSAGASTSVPSATAASVSAGTPIDSVAMVSSGDASQSTSAATGGQVPASASLPSVPPLSPVTQNTAPNMSISERLENALEKAAPLLREIFVDFAPFLSRTLLGSHGQELLIEGTSLMCMKSSSSVVELVMLLCSQASLASISPLTHLIYQAHLECSKSTAQSGDSEPSYALSFPPHYLEWQNSIQKNAGLAFIELVNEGRLLSHTMKDHLVRVANEAEFILSRQRSEDIHKHAEFESNCAQYAAEKRDEEKMCDHLIRAAKYRDHVTATQLVQKIVNILTDKHGAWGSSAK</sequence>
<dbReference type="InterPro" id="IPR013320">
    <property type="entry name" value="ConA-like_dom_sf"/>
</dbReference>
<dbReference type="PANTHER" id="PTHR13743">
    <property type="entry name" value="BEIGE/BEACH-RELATED"/>
    <property type="match status" value="1"/>
</dbReference>
<feature type="compositionally biased region" description="Polar residues" evidence="2">
    <location>
        <begin position="1547"/>
        <end position="1560"/>
    </location>
</feature>
<feature type="non-terminal residue" evidence="6">
    <location>
        <position position="1940"/>
    </location>
</feature>
<feature type="compositionally biased region" description="Low complexity" evidence="2">
    <location>
        <begin position="987"/>
        <end position="1001"/>
    </location>
</feature>
<dbReference type="Gene3D" id="1.25.10.10">
    <property type="entry name" value="Leucine-rich Repeat Variant"/>
    <property type="match status" value="1"/>
</dbReference>
<dbReference type="InterPro" id="IPR016024">
    <property type="entry name" value="ARM-type_fold"/>
</dbReference>
<proteinExistence type="predicted"/>
<feature type="compositionally biased region" description="Low complexity" evidence="2">
    <location>
        <begin position="1152"/>
        <end position="1215"/>
    </location>
</feature>
<feature type="region of interest" description="Disordered" evidence="2">
    <location>
        <begin position="927"/>
        <end position="1218"/>
    </location>
</feature>
<dbReference type="EMBL" id="JASDAP010000020">
    <property type="protein sequence ID" value="KAK1886155.1"/>
    <property type="molecule type" value="Genomic_DNA"/>
</dbReference>
<name>A0AAD9BLI3_DISEL</name>
<evidence type="ECO:0000256" key="2">
    <source>
        <dbReference type="SAM" id="MobiDB-lite"/>
    </source>
</evidence>
<feature type="compositionally biased region" description="Basic and acidic residues" evidence="2">
    <location>
        <begin position="1537"/>
        <end position="1546"/>
    </location>
</feature>
<comment type="caution">
    <text evidence="6">The sequence shown here is derived from an EMBL/GenBank/DDBJ whole genome shotgun (WGS) entry which is preliminary data.</text>
</comment>
<evidence type="ECO:0000256" key="1">
    <source>
        <dbReference type="ARBA" id="ARBA00022574"/>
    </source>
</evidence>
<dbReference type="InterPro" id="IPR031570">
    <property type="entry name" value="NBEA/BDCP_DUF4704"/>
</dbReference>
<dbReference type="Proteomes" id="UP001228049">
    <property type="component" value="Unassembled WGS sequence"/>
</dbReference>
<gene>
    <name evidence="6" type="ORF">KUDE01_029872</name>
</gene>
<feature type="region of interest" description="Disordered" evidence="2">
    <location>
        <begin position="1537"/>
        <end position="1564"/>
    </location>
</feature>
<organism evidence="6 7">
    <name type="scientific">Dissostichus eleginoides</name>
    <name type="common">Patagonian toothfish</name>
    <name type="synonym">Dissostichus amissus</name>
    <dbReference type="NCBI Taxonomy" id="100907"/>
    <lineage>
        <taxon>Eukaryota</taxon>
        <taxon>Metazoa</taxon>
        <taxon>Chordata</taxon>
        <taxon>Craniata</taxon>
        <taxon>Vertebrata</taxon>
        <taxon>Euteleostomi</taxon>
        <taxon>Actinopterygii</taxon>
        <taxon>Neopterygii</taxon>
        <taxon>Teleostei</taxon>
        <taxon>Neoteleostei</taxon>
        <taxon>Acanthomorphata</taxon>
        <taxon>Eupercaria</taxon>
        <taxon>Perciformes</taxon>
        <taxon>Notothenioidei</taxon>
        <taxon>Nototheniidae</taxon>
        <taxon>Dissostichus</taxon>
    </lineage>
</organism>
<dbReference type="PANTHER" id="PTHR13743:SF64">
    <property type="entry name" value="LIPOPOLYSACCHARIDE-RESPONSIVE AND BEIGE-LIKE ANCHOR PROTEIN"/>
    <property type="match status" value="1"/>
</dbReference>
<keyword evidence="7" id="KW-1185">Reference proteome</keyword>
<evidence type="ECO:0000313" key="7">
    <source>
        <dbReference type="Proteomes" id="UP001228049"/>
    </source>
</evidence>
<feature type="domain" description="DUF4704" evidence="4">
    <location>
        <begin position="360"/>
        <end position="839"/>
    </location>
</feature>
<evidence type="ECO:0000259" key="4">
    <source>
        <dbReference type="Pfam" id="PF15787"/>
    </source>
</evidence>
<dbReference type="GO" id="GO:0016020">
    <property type="term" value="C:membrane"/>
    <property type="evidence" value="ECO:0007669"/>
    <property type="project" value="TreeGrafter"/>
</dbReference>
<dbReference type="FunFam" id="2.60.120.200:FF:000010">
    <property type="entry name" value="neurobeachin isoform X2"/>
    <property type="match status" value="1"/>
</dbReference>
<dbReference type="Pfam" id="PF13385">
    <property type="entry name" value="Laminin_G_3"/>
    <property type="match status" value="1"/>
</dbReference>
<accession>A0AAD9BLI3</accession>
<feature type="compositionally biased region" description="Acidic residues" evidence="2">
    <location>
        <begin position="1022"/>
        <end position="1036"/>
    </location>
</feature>
<evidence type="ECO:0000259" key="5">
    <source>
        <dbReference type="Pfam" id="PF20425"/>
    </source>
</evidence>
<dbReference type="Pfam" id="PF06469">
    <property type="entry name" value="DUF1088"/>
    <property type="match status" value="1"/>
</dbReference>
<feature type="domain" description="Neurobeachin alpha-solenoid region" evidence="5">
    <location>
        <begin position="2"/>
        <end position="97"/>
    </location>
</feature>